<dbReference type="InterPro" id="IPR009051">
    <property type="entry name" value="Helical_ferredxn"/>
</dbReference>
<protein>
    <submittedName>
        <fullName evidence="5">4Fe-4S dicluster domain-containing protein</fullName>
    </submittedName>
</protein>
<organism evidence="5">
    <name type="scientific">Dissulfuribacter thermophilus</name>
    <dbReference type="NCBI Taxonomy" id="1156395"/>
    <lineage>
        <taxon>Bacteria</taxon>
        <taxon>Pseudomonadati</taxon>
        <taxon>Thermodesulfobacteriota</taxon>
        <taxon>Dissulfuribacteria</taxon>
        <taxon>Dissulfuribacterales</taxon>
        <taxon>Dissulfuribacteraceae</taxon>
        <taxon>Dissulfuribacter</taxon>
    </lineage>
</organism>
<dbReference type="GO" id="GO:0051536">
    <property type="term" value="F:iron-sulfur cluster binding"/>
    <property type="evidence" value="ECO:0007669"/>
    <property type="project" value="UniProtKB-KW"/>
</dbReference>
<keyword evidence="2" id="KW-0408">Iron</keyword>
<dbReference type="EMBL" id="DRND01000290">
    <property type="protein sequence ID" value="HFC46960.1"/>
    <property type="molecule type" value="Genomic_DNA"/>
</dbReference>
<evidence type="ECO:0000256" key="2">
    <source>
        <dbReference type="ARBA" id="ARBA00023004"/>
    </source>
</evidence>
<evidence type="ECO:0000256" key="1">
    <source>
        <dbReference type="ARBA" id="ARBA00022723"/>
    </source>
</evidence>
<dbReference type="PANTHER" id="PTHR43255">
    <property type="entry name" value="IRON-SULFUR-BINDING OXIDOREDUCTASE FADF-RELATED-RELATED"/>
    <property type="match status" value="1"/>
</dbReference>
<dbReference type="GO" id="GO:0046872">
    <property type="term" value="F:metal ion binding"/>
    <property type="evidence" value="ECO:0007669"/>
    <property type="project" value="UniProtKB-KW"/>
</dbReference>
<dbReference type="InterPro" id="IPR017896">
    <property type="entry name" value="4Fe4S_Fe-S-bd"/>
</dbReference>
<keyword evidence="1" id="KW-0479">Metal-binding</keyword>
<dbReference type="Proteomes" id="UP000885797">
    <property type="component" value="Unassembled WGS sequence"/>
</dbReference>
<dbReference type="PROSITE" id="PS00198">
    <property type="entry name" value="4FE4S_FER_1"/>
    <property type="match status" value="2"/>
</dbReference>
<accession>A0A7V2WT69</accession>
<sequence>MIKVNDSVVRELRSRGRFDASKCFSCGTCTALCPVGLPILPREIFRYALLGAQEELIKRQDEIFSCLLCRMCEENCPEGVGISGNIRLIRGLLNEKVLGL</sequence>
<dbReference type="AlphaFoldDB" id="A0A7V2WT69"/>
<reference evidence="5" key="1">
    <citation type="journal article" date="2020" name="mSystems">
        <title>Genome- and Community-Level Interaction Insights into Carbon Utilization and Element Cycling Functions of Hydrothermarchaeota in Hydrothermal Sediment.</title>
        <authorList>
            <person name="Zhou Z."/>
            <person name="Liu Y."/>
            <person name="Xu W."/>
            <person name="Pan J."/>
            <person name="Luo Z.H."/>
            <person name="Li M."/>
        </authorList>
    </citation>
    <scope>NUCLEOTIDE SEQUENCE [LARGE SCALE GENOMIC DNA]</scope>
    <source>
        <strain evidence="5">HyVt-503</strain>
    </source>
</reference>
<name>A0A7V2WT69_9BACT</name>
<evidence type="ECO:0000313" key="5">
    <source>
        <dbReference type="EMBL" id="HFC46960.1"/>
    </source>
</evidence>
<proteinExistence type="predicted"/>
<dbReference type="Gene3D" id="1.10.1060.10">
    <property type="entry name" value="Alpha-helical ferredoxin"/>
    <property type="match status" value="1"/>
</dbReference>
<evidence type="ECO:0000256" key="3">
    <source>
        <dbReference type="ARBA" id="ARBA00023014"/>
    </source>
</evidence>
<dbReference type="SUPFAM" id="SSF46548">
    <property type="entry name" value="alpha-helical ferredoxin"/>
    <property type="match status" value="1"/>
</dbReference>
<dbReference type="Pfam" id="PF13183">
    <property type="entry name" value="Fer4_8"/>
    <property type="match status" value="1"/>
</dbReference>
<keyword evidence="3" id="KW-0411">Iron-sulfur</keyword>
<comment type="caution">
    <text evidence="5">The sequence shown here is derived from an EMBL/GenBank/DDBJ whole genome shotgun (WGS) entry which is preliminary data.</text>
</comment>
<dbReference type="InterPro" id="IPR051460">
    <property type="entry name" value="HdrC_iron-sulfur_subunit"/>
</dbReference>
<dbReference type="PANTHER" id="PTHR43255:SF2">
    <property type="entry name" value="HETERODISULFIDE REDUCTASE RELATED PROTEIN"/>
    <property type="match status" value="1"/>
</dbReference>
<gene>
    <name evidence="5" type="ORF">ENJ63_03675</name>
</gene>
<feature type="domain" description="4Fe-4S ferredoxin-type" evidence="4">
    <location>
        <begin position="14"/>
        <end position="43"/>
    </location>
</feature>
<dbReference type="GO" id="GO:0005886">
    <property type="term" value="C:plasma membrane"/>
    <property type="evidence" value="ECO:0007669"/>
    <property type="project" value="TreeGrafter"/>
</dbReference>
<dbReference type="PROSITE" id="PS51379">
    <property type="entry name" value="4FE4S_FER_2"/>
    <property type="match status" value="1"/>
</dbReference>
<dbReference type="InterPro" id="IPR017900">
    <property type="entry name" value="4Fe4S_Fe_S_CS"/>
</dbReference>
<evidence type="ECO:0000259" key="4">
    <source>
        <dbReference type="PROSITE" id="PS51379"/>
    </source>
</evidence>